<protein>
    <submittedName>
        <fullName evidence="1">ATP-binding protein</fullName>
    </submittedName>
</protein>
<dbReference type="KEGG" id="bon:A361_01345"/>
<organism evidence="1 2">
    <name type="scientific">Cytobacillus oceanisediminis 2691</name>
    <dbReference type="NCBI Taxonomy" id="1196031"/>
    <lineage>
        <taxon>Bacteria</taxon>
        <taxon>Bacillati</taxon>
        <taxon>Bacillota</taxon>
        <taxon>Bacilli</taxon>
        <taxon>Bacillales</taxon>
        <taxon>Bacillaceae</taxon>
        <taxon>Cytobacillus</taxon>
    </lineage>
</organism>
<dbReference type="AlphaFoldDB" id="A0A160M6S4"/>
<dbReference type="GO" id="GO:0005524">
    <property type="term" value="F:ATP binding"/>
    <property type="evidence" value="ECO:0007669"/>
    <property type="project" value="UniProtKB-KW"/>
</dbReference>
<evidence type="ECO:0000313" key="1">
    <source>
        <dbReference type="EMBL" id="AND37863.1"/>
    </source>
</evidence>
<accession>A0A160M6S4</accession>
<gene>
    <name evidence="1" type="ORF">A361_01345</name>
</gene>
<keyword evidence="1" id="KW-0547">Nucleotide-binding</keyword>
<reference evidence="1 2" key="1">
    <citation type="submission" date="2016-04" db="EMBL/GenBank/DDBJ databases">
        <title>Complete genome sequence of Bacillus oceanisediminis strain 2691.</title>
        <authorList>
            <person name="Jeong H."/>
            <person name="Kim H.J."/>
            <person name="Lee D.-W."/>
        </authorList>
    </citation>
    <scope>NUCLEOTIDE SEQUENCE [LARGE SCALE GENOMIC DNA]</scope>
    <source>
        <strain evidence="1 2">2691</strain>
    </source>
</reference>
<dbReference type="EMBL" id="CP015506">
    <property type="protein sequence ID" value="AND37863.1"/>
    <property type="molecule type" value="Genomic_DNA"/>
</dbReference>
<evidence type="ECO:0000313" key="2">
    <source>
        <dbReference type="Proteomes" id="UP000077856"/>
    </source>
</evidence>
<dbReference type="STRING" id="1196031.A361_01345"/>
<name>A0A160M6S4_9BACI</name>
<proteinExistence type="predicted"/>
<keyword evidence="1" id="KW-0067">ATP-binding</keyword>
<dbReference type="eggNOG" id="COG2144">
    <property type="taxonomic scope" value="Bacteria"/>
</dbReference>
<sequence>MRDVLSLPFNSEEMIVVASDNSGAIGEKEQDAVQVPYETVSYYSFRVAVMECLSAGAQPFAAALQNFCGNDAWDQLIRGIKKGADELGLKELQITGSTESNFNLLQSAIGLSVLGKRQGALPAETLIYTDDTRIAVIGSPLVGQELIEREAEAAPLELFKIINSIKDTETLPVGSKGILNELNGMFSNREFEVKDLESEVDLEKSAGPSTCFIAVFSEDKLEEIRNLAGSYFHILKRKA</sequence>
<dbReference type="RefSeq" id="WP_019381233.1">
    <property type="nucleotide sequence ID" value="NZ_CP015506.1"/>
</dbReference>
<dbReference type="Proteomes" id="UP000077856">
    <property type="component" value="Chromosome"/>
</dbReference>